<evidence type="ECO:0000313" key="1">
    <source>
        <dbReference type="EMBL" id="JAP40266.1"/>
    </source>
</evidence>
<reference evidence="1" key="1">
    <citation type="submission" date="2016-01" db="EMBL/GenBank/DDBJ databases">
        <title>Reference transcriptome for the parasite Schistocephalus solidus: insights into the molecular evolution of parasitism.</title>
        <authorList>
            <person name="Hebert F.O."/>
            <person name="Grambauer S."/>
            <person name="Barber I."/>
            <person name="Landry C.R."/>
            <person name="Aubin-Horth N."/>
        </authorList>
    </citation>
    <scope>NUCLEOTIDE SEQUENCE</scope>
</reference>
<name>A0A0X3NZG7_SCHSO</name>
<dbReference type="EMBL" id="GEEE01022959">
    <property type="protein sequence ID" value="JAP40266.1"/>
    <property type="molecule type" value="Transcribed_RNA"/>
</dbReference>
<feature type="non-terminal residue" evidence="1">
    <location>
        <position position="1"/>
    </location>
</feature>
<gene>
    <name evidence="1" type="ORF">TR92355</name>
</gene>
<organism evidence="1">
    <name type="scientific">Schistocephalus solidus</name>
    <name type="common">Tapeworm</name>
    <dbReference type="NCBI Taxonomy" id="70667"/>
    <lineage>
        <taxon>Eukaryota</taxon>
        <taxon>Metazoa</taxon>
        <taxon>Spiralia</taxon>
        <taxon>Lophotrochozoa</taxon>
        <taxon>Platyhelminthes</taxon>
        <taxon>Cestoda</taxon>
        <taxon>Eucestoda</taxon>
        <taxon>Diphyllobothriidea</taxon>
        <taxon>Diphyllobothriidae</taxon>
        <taxon>Schistocephalus</taxon>
    </lineage>
</organism>
<protein>
    <submittedName>
        <fullName evidence="1">Uncharacterized protein</fullName>
    </submittedName>
</protein>
<accession>A0A0X3NZG7</accession>
<dbReference type="AlphaFoldDB" id="A0A0X3NZG7"/>
<proteinExistence type="predicted"/>
<sequence length="540" mass="58673">NSPFKDHLSVPWVCELRRLSDRDSLVSFSSTVAQILGQLPVTVEVYSFGSESRLAELIVTAIISEKNSSLAKEFPPRTSQSHQDVTDQRRATVICIDKLWRWDPSAALLPFVRPSSIVDQILFSLSAVGVDWSPLSNFAPIGVNDDPTPFRTPFSLFGDQSDHRLLGDLFCCTKQAEELKLLQKALLDAVFALDAASPDLDLIKRPNAVIEQLRSLAAAVFTPVCSLQKFNYLSVIELALAAAEVLQSARNADATREVTGPLVDSGKGAVSVEHLLRKYENALALAHLDDAAVDLTGDSLKRCRPILLNAIQDATQLTHVDDVFLLIFRLIGLLPCIGCDPRAKQNSPLIEAIDRIISIGVSKRNPDATSHGLKGGLLLNRALPNSMGTSFLSAVHRRHLLPAFRDNVKNVGFPQVISPVVQMFSDFVAARLDPSSASAALQSLHHWPLPTPGTTFLSEMGKWIGMGSQLKIPPFSTDLVVLVVGGTITWSLAREIVFAASKGSSDHKAPLEVLIICDSFLTGKEAITEILEVLPESSDS</sequence>